<keyword evidence="4" id="KW-1185">Reference proteome</keyword>
<keyword evidence="2" id="KW-0732">Signal</keyword>
<dbReference type="EMBL" id="JACYWZ010000004">
    <property type="protein sequence ID" value="MBD8770130.1"/>
    <property type="molecule type" value="Genomic_DNA"/>
</dbReference>
<feature type="compositionally biased region" description="Low complexity" evidence="1">
    <location>
        <begin position="47"/>
        <end position="62"/>
    </location>
</feature>
<protein>
    <submittedName>
        <fullName evidence="3">Uncharacterized protein</fullName>
    </submittedName>
</protein>
<feature type="chain" id="PRO_5045405992" evidence="2">
    <location>
        <begin position="21"/>
        <end position="92"/>
    </location>
</feature>
<organism evidence="3 4">
    <name type="scientific">Pseudomonas coleopterorum</name>
    <dbReference type="NCBI Taxonomy" id="1605838"/>
    <lineage>
        <taxon>Bacteria</taxon>
        <taxon>Pseudomonadati</taxon>
        <taxon>Pseudomonadota</taxon>
        <taxon>Gammaproteobacteria</taxon>
        <taxon>Pseudomonadales</taxon>
        <taxon>Pseudomonadaceae</taxon>
        <taxon>Pseudomonas</taxon>
    </lineage>
</organism>
<gene>
    <name evidence="3" type="ORF">IFT38_11340</name>
</gene>
<evidence type="ECO:0000313" key="3">
    <source>
        <dbReference type="EMBL" id="MBD8770130.1"/>
    </source>
</evidence>
<comment type="caution">
    <text evidence="3">The sequence shown here is derived from an EMBL/GenBank/DDBJ whole genome shotgun (WGS) entry which is preliminary data.</text>
</comment>
<proteinExistence type="predicted"/>
<name>A0ABR9BZ33_9PSED</name>
<feature type="region of interest" description="Disordered" evidence="1">
    <location>
        <begin position="19"/>
        <end position="92"/>
    </location>
</feature>
<sequence length="92" mass="9657">MKLKNIIIASLFSFSPYILADDTPKNSSGEIQNVGKGARNSGDAEHSAPTPSSSDTDTKSSALTPDISHPSENPREKSDATALPGDNSGKKR</sequence>
<evidence type="ECO:0000256" key="2">
    <source>
        <dbReference type="SAM" id="SignalP"/>
    </source>
</evidence>
<dbReference type="Proteomes" id="UP000620025">
    <property type="component" value="Unassembled WGS sequence"/>
</dbReference>
<evidence type="ECO:0000313" key="4">
    <source>
        <dbReference type="Proteomes" id="UP000620025"/>
    </source>
</evidence>
<feature type="signal peptide" evidence="2">
    <location>
        <begin position="1"/>
        <end position="20"/>
    </location>
</feature>
<accession>A0ABR9BZ33</accession>
<evidence type="ECO:0000256" key="1">
    <source>
        <dbReference type="SAM" id="MobiDB-lite"/>
    </source>
</evidence>
<reference evidence="3 4" key="1">
    <citation type="journal article" date="2020" name="FEMS Microbiol. Ecol.">
        <title>Temporal dynamics of bacterial communities during seed development and maturation.</title>
        <authorList>
            <person name="Chesneau G."/>
            <person name="Torres-Cortes G."/>
            <person name="Briand M."/>
            <person name="Darrasse A."/>
            <person name="Preveaux A."/>
            <person name="Marais C."/>
            <person name="Jacques M.A."/>
            <person name="Shade A."/>
            <person name="Barret M."/>
        </authorList>
    </citation>
    <scope>NUCLEOTIDE SEQUENCE [LARGE SCALE GENOMIC DNA]</scope>
    <source>
        <strain evidence="3 4">CFBP13599</strain>
    </source>
</reference>
<dbReference type="RefSeq" id="WP_192067665.1">
    <property type="nucleotide sequence ID" value="NZ_JACYWY010000003.1"/>
</dbReference>